<dbReference type="InterPro" id="IPR002018">
    <property type="entry name" value="CarbesteraseB"/>
</dbReference>
<dbReference type="HOGENOM" id="CLU_006586_10_6_1"/>
<dbReference type="InterPro" id="IPR019826">
    <property type="entry name" value="Carboxylesterase_B_AS"/>
</dbReference>
<organism evidence="6 7">
    <name type="scientific">Botryobasidium botryosum (strain FD-172 SS1)</name>
    <dbReference type="NCBI Taxonomy" id="930990"/>
    <lineage>
        <taxon>Eukaryota</taxon>
        <taxon>Fungi</taxon>
        <taxon>Dikarya</taxon>
        <taxon>Basidiomycota</taxon>
        <taxon>Agaricomycotina</taxon>
        <taxon>Agaricomycetes</taxon>
        <taxon>Cantharellales</taxon>
        <taxon>Botryobasidiaceae</taxon>
        <taxon>Botryobasidium</taxon>
    </lineage>
</organism>
<reference evidence="7" key="1">
    <citation type="journal article" date="2014" name="Proc. Natl. Acad. Sci. U.S.A.">
        <title>Extensive sampling of basidiomycete genomes demonstrates inadequacy of the white-rot/brown-rot paradigm for wood decay fungi.</title>
        <authorList>
            <person name="Riley R."/>
            <person name="Salamov A.A."/>
            <person name="Brown D.W."/>
            <person name="Nagy L.G."/>
            <person name="Floudas D."/>
            <person name="Held B.W."/>
            <person name="Levasseur A."/>
            <person name="Lombard V."/>
            <person name="Morin E."/>
            <person name="Otillar R."/>
            <person name="Lindquist E.A."/>
            <person name="Sun H."/>
            <person name="LaButti K.M."/>
            <person name="Schmutz J."/>
            <person name="Jabbour D."/>
            <person name="Luo H."/>
            <person name="Baker S.E."/>
            <person name="Pisabarro A.G."/>
            <person name="Walton J.D."/>
            <person name="Blanchette R.A."/>
            <person name="Henrissat B."/>
            <person name="Martin F."/>
            <person name="Cullen D."/>
            <person name="Hibbett D.S."/>
            <person name="Grigoriev I.V."/>
        </authorList>
    </citation>
    <scope>NUCLEOTIDE SEQUENCE [LARGE SCALE GENOMIC DNA]</scope>
    <source>
        <strain evidence="7">FD-172 SS1</strain>
    </source>
</reference>
<dbReference type="EC" id="3.1.1.-" evidence="3"/>
<dbReference type="InParanoid" id="A0A067MRQ8"/>
<evidence type="ECO:0000259" key="5">
    <source>
        <dbReference type="Pfam" id="PF00135"/>
    </source>
</evidence>
<evidence type="ECO:0000256" key="4">
    <source>
        <dbReference type="SAM" id="Phobius"/>
    </source>
</evidence>
<evidence type="ECO:0000313" key="6">
    <source>
        <dbReference type="EMBL" id="KDQ18274.1"/>
    </source>
</evidence>
<gene>
    <name evidence="6" type="ORF">BOTBODRAFT_554878</name>
</gene>
<dbReference type="STRING" id="930990.A0A067MRQ8"/>
<protein>
    <recommendedName>
        <fullName evidence="3">Carboxylic ester hydrolase</fullName>
        <ecNumber evidence="3">3.1.1.-</ecNumber>
    </recommendedName>
</protein>
<keyword evidence="4" id="KW-0812">Transmembrane</keyword>
<evidence type="ECO:0000256" key="3">
    <source>
        <dbReference type="RuleBase" id="RU361235"/>
    </source>
</evidence>
<dbReference type="ESTHER" id="9homo-a0a067mrq8">
    <property type="family name" value="Fungal_carboxylesterase_lipase"/>
</dbReference>
<dbReference type="OrthoDB" id="408631at2759"/>
<dbReference type="Pfam" id="PF00135">
    <property type="entry name" value="COesterase"/>
    <property type="match status" value="1"/>
</dbReference>
<sequence>MTQRRKAIVLFTSVPLVCSLVTLLVFLAVRRDDDNTGLLEPLPVRVALNVSGTVYHGQTHQNAAYEKYLGIRYGEARRFERPRAVPRQDLVNAGSYGPTCMQSIHVDFPTSEDCLFLNVWRPSGSDLTDANAPPPQGLPVMVWIYGGSLTSGASNQYDGDGIIAASLNLKLPVIYVSFNYRLGIFGFPIGRDAIDNNALNLGFYDQRLAIEWVRDNIHSFGGDPSKITIFGESAGATSVSYQMLYRGGDVGGAFRGAIMQSCAPSCYRSDPADTPARQEAWNRVASALGCMGNPNIFECVRNAELGRLHAAHLSVYGVNPPYQPKNPYPTAFGPAVHPGDDFLPDYSSSRAWSHQFAKVPFISGNNLDEGTLFVSSDPKTQDDIVHFFNRQLPGLVLYDNESDVRTLLGMYSSEPGDGSPYNTGDETFGMGREYKREASMYGDLIFHAPRREFLTEATAAGQDVWAYLFTEPDQSEPENGVAHGVDMPFVFQRLGGGTDAQRMLSAKIIHYWLNFVYYLNPSPPGESLPTWPPYGSDGNMMTLASADESFIQDNFRADAIDYIRRTASLFR</sequence>
<keyword evidence="7" id="KW-1185">Reference proteome</keyword>
<dbReference type="GO" id="GO:0016787">
    <property type="term" value="F:hydrolase activity"/>
    <property type="evidence" value="ECO:0007669"/>
    <property type="project" value="UniProtKB-KW"/>
</dbReference>
<dbReference type="PROSITE" id="PS00941">
    <property type="entry name" value="CARBOXYLESTERASE_B_2"/>
    <property type="match status" value="1"/>
</dbReference>
<evidence type="ECO:0000256" key="2">
    <source>
        <dbReference type="ARBA" id="ARBA00022801"/>
    </source>
</evidence>
<comment type="similarity">
    <text evidence="1 3">Belongs to the type-B carboxylesterase/lipase family.</text>
</comment>
<dbReference type="AlphaFoldDB" id="A0A067MRQ8"/>
<dbReference type="InterPro" id="IPR019819">
    <property type="entry name" value="Carboxylesterase_B_CS"/>
</dbReference>
<feature type="domain" description="Carboxylesterase type B" evidence="5">
    <location>
        <begin position="50"/>
        <end position="545"/>
    </location>
</feature>
<dbReference type="PROSITE" id="PS00122">
    <property type="entry name" value="CARBOXYLESTERASE_B_1"/>
    <property type="match status" value="1"/>
</dbReference>
<accession>A0A067MRQ8</accession>
<dbReference type="InterPro" id="IPR029058">
    <property type="entry name" value="AB_hydrolase_fold"/>
</dbReference>
<dbReference type="Proteomes" id="UP000027195">
    <property type="component" value="Unassembled WGS sequence"/>
</dbReference>
<keyword evidence="4" id="KW-0472">Membrane</keyword>
<dbReference type="Gene3D" id="3.40.50.1820">
    <property type="entry name" value="alpha/beta hydrolase"/>
    <property type="match status" value="1"/>
</dbReference>
<evidence type="ECO:0000256" key="1">
    <source>
        <dbReference type="ARBA" id="ARBA00005964"/>
    </source>
</evidence>
<keyword evidence="2 3" id="KW-0378">Hydrolase</keyword>
<feature type="transmembrane region" description="Helical" evidence="4">
    <location>
        <begin position="7"/>
        <end position="29"/>
    </location>
</feature>
<dbReference type="InterPro" id="IPR050309">
    <property type="entry name" value="Type-B_Carboxylest/Lipase"/>
</dbReference>
<dbReference type="PANTHER" id="PTHR11559">
    <property type="entry name" value="CARBOXYLESTERASE"/>
    <property type="match status" value="1"/>
</dbReference>
<keyword evidence="4" id="KW-1133">Transmembrane helix</keyword>
<name>A0A067MRQ8_BOTB1</name>
<evidence type="ECO:0000313" key="7">
    <source>
        <dbReference type="Proteomes" id="UP000027195"/>
    </source>
</evidence>
<proteinExistence type="inferred from homology"/>
<dbReference type="SUPFAM" id="SSF53474">
    <property type="entry name" value="alpha/beta-Hydrolases"/>
    <property type="match status" value="1"/>
</dbReference>
<dbReference type="EMBL" id="KL198022">
    <property type="protein sequence ID" value="KDQ18274.1"/>
    <property type="molecule type" value="Genomic_DNA"/>
</dbReference>